<dbReference type="GeneID" id="24258293"/>
<dbReference type="eggNOG" id="COG1802">
    <property type="taxonomic scope" value="Bacteria"/>
</dbReference>
<evidence type="ECO:0000313" key="5">
    <source>
        <dbReference type="EMBL" id="CDN49712.1"/>
    </source>
</evidence>
<keyword evidence="3" id="KW-0804">Transcription</keyword>
<accession>A0A068STS4</accession>
<sequence>MDQDRPVESPVEEQPTLREKAYESFTRHLLARDVRPGQFVSQRRLVELTGLTLGAIRELVPRLEAEGLIKTVPQRGLQIAHIDLNLIREAFQLRVFLEKEAVALFTQSAPDQAIARLLKEHREILEAIQGGNDSRELELHAQAVDWGMHDAFIDALGNTIISNVYRVNSIKMRLIRQERFRIDGRVGPVMSEHLKVLEAIERRSVEEAVAALVAHINHARDRAIRL</sequence>
<gene>
    <name evidence="5" type="ORF">RG540_CH35480</name>
</gene>
<evidence type="ECO:0000256" key="2">
    <source>
        <dbReference type="ARBA" id="ARBA00023125"/>
    </source>
</evidence>
<dbReference type="PROSITE" id="PS50949">
    <property type="entry name" value="HTH_GNTR"/>
    <property type="match status" value="1"/>
</dbReference>
<name>A0A068STS4_NEOGA</name>
<feature type="domain" description="HTH gntR-type" evidence="4">
    <location>
        <begin position="15"/>
        <end position="82"/>
    </location>
</feature>
<dbReference type="PANTHER" id="PTHR43537">
    <property type="entry name" value="TRANSCRIPTIONAL REGULATOR, GNTR FAMILY"/>
    <property type="match status" value="1"/>
</dbReference>
<organism evidence="5 6">
    <name type="scientific">Neorhizobium galegae bv. orientalis str. HAMBI 540</name>
    <dbReference type="NCBI Taxonomy" id="1028800"/>
    <lineage>
        <taxon>Bacteria</taxon>
        <taxon>Pseudomonadati</taxon>
        <taxon>Pseudomonadota</taxon>
        <taxon>Alphaproteobacteria</taxon>
        <taxon>Hyphomicrobiales</taxon>
        <taxon>Rhizobiaceae</taxon>
        <taxon>Rhizobium/Agrobacterium group</taxon>
        <taxon>Neorhizobium</taxon>
    </lineage>
</organism>
<dbReference type="OrthoDB" id="7768882at2"/>
<dbReference type="PANTHER" id="PTHR43537:SF5">
    <property type="entry name" value="UXU OPERON TRANSCRIPTIONAL REGULATOR"/>
    <property type="match status" value="1"/>
</dbReference>
<dbReference type="Pfam" id="PF07729">
    <property type="entry name" value="FCD"/>
    <property type="match status" value="1"/>
</dbReference>
<dbReference type="RefSeq" id="WP_038590554.1">
    <property type="nucleotide sequence ID" value="NZ_HG938353.1"/>
</dbReference>
<dbReference type="GO" id="GO:0003700">
    <property type="term" value="F:DNA-binding transcription factor activity"/>
    <property type="evidence" value="ECO:0007669"/>
    <property type="project" value="InterPro"/>
</dbReference>
<dbReference type="InterPro" id="IPR008920">
    <property type="entry name" value="TF_FadR/GntR_C"/>
</dbReference>
<keyword evidence="2" id="KW-0238">DNA-binding</keyword>
<dbReference type="SMART" id="SM00895">
    <property type="entry name" value="FCD"/>
    <property type="match status" value="1"/>
</dbReference>
<dbReference type="Gene3D" id="1.20.120.530">
    <property type="entry name" value="GntR ligand-binding domain-like"/>
    <property type="match status" value="1"/>
</dbReference>
<dbReference type="HOGENOM" id="CLU_017584_5_3_5"/>
<dbReference type="EMBL" id="HG938353">
    <property type="protein sequence ID" value="CDN49712.1"/>
    <property type="molecule type" value="Genomic_DNA"/>
</dbReference>
<protein>
    <submittedName>
        <fullName evidence="5">Transcriptional regulator, GntR family</fullName>
    </submittedName>
</protein>
<dbReference type="InterPro" id="IPR036390">
    <property type="entry name" value="WH_DNA-bd_sf"/>
</dbReference>
<keyword evidence="6" id="KW-1185">Reference proteome</keyword>
<dbReference type="KEGG" id="ngg:RG540_CH35480"/>
<reference evidence="6" key="1">
    <citation type="journal article" date="2014" name="BMC Genomics">
        <title>Genome sequencing of two Neorhizobium galegae strains reveals a noeT gene responsible for the unusual acetylation of the nodulation factors.</title>
        <authorList>
            <person name="Osterman J."/>
            <person name="Marsh J."/>
            <person name="Laine P.K."/>
            <person name="Zeng Z."/>
            <person name="Alatalo E."/>
            <person name="Sullivan J.T."/>
            <person name="Young J.P."/>
            <person name="Thomas-Oates J."/>
            <person name="Paulin L."/>
            <person name="Lindstrom K."/>
        </authorList>
    </citation>
    <scope>NUCLEOTIDE SEQUENCE [LARGE SCALE GENOMIC DNA]</scope>
    <source>
        <strain evidence="6">HAMBI 540</strain>
    </source>
</reference>
<dbReference type="SUPFAM" id="SSF48008">
    <property type="entry name" value="GntR ligand-binding domain-like"/>
    <property type="match status" value="1"/>
</dbReference>
<evidence type="ECO:0000256" key="3">
    <source>
        <dbReference type="ARBA" id="ARBA00023163"/>
    </source>
</evidence>
<dbReference type="SUPFAM" id="SSF46785">
    <property type="entry name" value="Winged helix' DNA-binding domain"/>
    <property type="match status" value="1"/>
</dbReference>
<dbReference type="Proteomes" id="UP000028181">
    <property type="component" value="Chromosome I"/>
</dbReference>
<dbReference type="PATRIC" id="fig|1028800.3.peg.3605"/>
<dbReference type="InterPro" id="IPR000524">
    <property type="entry name" value="Tscrpt_reg_HTH_GntR"/>
</dbReference>
<proteinExistence type="predicted"/>
<evidence type="ECO:0000313" key="6">
    <source>
        <dbReference type="Proteomes" id="UP000028181"/>
    </source>
</evidence>
<dbReference type="AlphaFoldDB" id="A0A068STS4"/>
<dbReference type="InterPro" id="IPR036388">
    <property type="entry name" value="WH-like_DNA-bd_sf"/>
</dbReference>
<dbReference type="InterPro" id="IPR011711">
    <property type="entry name" value="GntR_C"/>
</dbReference>
<evidence type="ECO:0000259" key="4">
    <source>
        <dbReference type="PROSITE" id="PS50949"/>
    </source>
</evidence>
<evidence type="ECO:0000256" key="1">
    <source>
        <dbReference type="ARBA" id="ARBA00023015"/>
    </source>
</evidence>
<keyword evidence="1" id="KW-0805">Transcription regulation</keyword>
<dbReference type="GO" id="GO:0003677">
    <property type="term" value="F:DNA binding"/>
    <property type="evidence" value="ECO:0007669"/>
    <property type="project" value="UniProtKB-KW"/>
</dbReference>
<dbReference type="Gene3D" id="1.10.10.10">
    <property type="entry name" value="Winged helix-like DNA-binding domain superfamily/Winged helix DNA-binding domain"/>
    <property type="match status" value="1"/>
</dbReference>